<dbReference type="SUPFAM" id="SSF101756">
    <property type="entry name" value="Hypothetical protein YgiW"/>
    <property type="match status" value="1"/>
</dbReference>
<dbReference type="Pfam" id="PF04076">
    <property type="entry name" value="BOF"/>
    <property type="match status" value="1"/>
</dbReference>
<dbReference type="PANTHER" id="PTHR36571">
    <property type="entry name" value="PROTEIN YGIW"/>
    <property type="match status" value="1"/>
</dbReference>
<dbReference type="HOGENOM" id="CLU_118907_0_0_4"/>
<dbReference type="InterPro" id="IPR005220">
    <property type="entry name" value="CarO-like"/>
</dbReference>
<reference evidence="3 4" key="1">
    <citation type="journal article" date="2012" name="BMC Genomics">
        <title>Comparative genomics of the classical Bordetella subspecies: the evolution and exchange of virulence-associated diversity amongst closely related pathogens.</title>
        <authorList>
            <person name="Park J."/>
            <person name="Zhang Y."/>
            <person name="Buboltz A.M."/>
            <person name="Zhang X."/>
            <person name="Schuster S.C."/>
            <person name="Ahuja U."/>
            <person name="Liu M."/>
            <person name="Miller J.F."/>
            <person name="Sebaihia M."/>
            <person name="Bentley S.D."/>
            <person name="Parkhill J."/>
            <person name="Harvill E.T."/>
        </authorList>
    </citation>
    <scope>NUCLEOTIDE SEQUENCE [LARGE SCALE GENOMIC DNA]</scope>
    <source>
        <strain evidence="3 4">253</strain>
    </source>
</reference>
<dbReference type="AlphaFoldDB" id="A0A0C6P2A3"/>
<dbReference type="Proteomes" id="UP000007564">
    <property type="component" value="Chromosome"/>
</dbReference>
<feature type="chain" id="PRO_5002189870" evidence="2">
    <location>
        <begin position="24"/>
        <end position="122"/>
    </location>
</feature>
<keyword evidence="1 2" id="KW-0732">Signal</keyword>
<dbReference type="EMBL" id="HE965806">
    <property type="protein sequence ID" value="CCJ52403.1"/>
    <property type="molecule type" value="Genomic_DNA"/>
</dbReference>
<proteinExistence type="predicted"/>
<dbReference type="InterPro" id="IPR036700">
    <property type="entry name" value="BOBF_sf"/>
</dbReference>
<evidence type="ECO:0000256" key="2">
    <source>
        <dbReference type="SAM" id="SignalP"/>
    </source>
</evidence>
<accession>A0A0C6P2A3</accession>
<evidence type="ECO:0000313" key="3">
    <source>
        <dbReference type="EMBL" id="CCJ52403.1"/>
    </source>
</evidence>
<organism evidence="3 4">
    <name type="scientific">Bordetella bronchiseptica 253</name>
    <dbReference type="NCBI Taxonomy" id="568707"/>
    <lineage>
        <taxon>Bacteria</taxon>
        <taxon>Pseudomonadati</taxon>
        <taxon>Pseudomonadota</taxon>
        <taxon>Betaproteobacteria</taxon>
        <taxon>Burkholderiales</taxon>
        <taxon>Alcaligenaceae</taxon>
        <taxon>Bordetella</taxon>
    </lineage>
</organism>
<dbReference type="KEGG" id="bbh:BN112_0485"/>
<dbReference type="NCBIfam" id="NF033674">
    <property type="entry name" value="stress_OB_fold"/>
    <property type="match status" value="1"/>
</dbReference>
<gene>
    <name evidence="3" type="ORF">BN112_0485</name>
</gene>
<protein>
    <submittedName>
        <fullName evidence="3">Putative exported protein</fullName>
    </submittedName>
</protein>
<sequence length="122" mass="13022">MSKSIVLTLAAVALATQAGLAQAQYVGPSSNQQMSVKELLDTARDDAVVTLRGKLVKQLSDDTYLLDDGTGRVQVEIDRHLFPPNQPVDANTLVEVSGEFDKEVIGTSEVEAKALRILGAAK</sequence>
<evidence type="ECO:0000256" key="1">
    <source>
        <dbReference type="ARBA" id="ARBA00022729"/>
    </source>
</evidence>
<dbReference type="PANTHER" id="PTHR36571:SF1">
    <property type="entry name" value="PROTEIN YGIW"/>
    <property type="match status" value="1"/>
</dbReference>
<name>A0A0C6P2A3_BORBO</name>
<dbReference type="Gene3D" id="2.40.50.200">
    <property type="entry name" value="Bacterial OB-fold"/>
    <property type="match status" value="1"/>
</dbReference>
<feature type="signal peptide" evidence="2">
    <location>
        <begin position="1"/>
        <end position="23"/>
    </location>
</feature>
<dbReference type="RefSeq" id="WP_003811667.1">
    <property type="nucleotide sequence ID" value="NC_019382.1"/>
</dbReference>
<evidence type="ECO:0000313" key="4">
    <source>
        <dbReference type="Proteomes" id="UP000007564"/>
    </source>
</evidence>
<dbReference type="OrthoDB" id="6650354at2"/>